<gene>
    <name evidence="1" type="primary">csgA_5</name>
    <name evidence="1" type="ORF">GALL_247350</name>
</gene>
<dbReference type="Gene3D" id="3.40.50.720">
    <property type="entry name" value="NAD(P)-binding Rossmann-like Domain"/>
    <property type="match status" value="1"/>
</dbReference>
<protein>
    <submittedName>
        <fullName evidence="1">C-factor</fullName>
    </submittedName>
</protein>
<dbReference type="AlphaFoldDB" id="A0A1J5RC16"/>
<dbReference type="InterPro" id="IPR036291">
    <property type="entry name" value="NAD(P)-bd_dom_sf"/>
</dbReference>
<organism evidence="1">
    <name type="scientific">mine drainage metagenome</name>
    <dbReference type="NCBI Taxonomy" id="410659"/>
    <lineage>
        <taxon>unclassified sequences</taxon>
        <taxon>metagenomes</taxon>
        <taxon>ecological metagenomes</taxon>
    </lineage>
</organism>
<sequence>MNAASVLIIGASRGLGLGLAAEFVARGWHVVASVRQPAQAEALRALASANPGQLAIETVDIDRREQVVALGERLAGRTFDIVFVNAGIMGPKHQRAEEATREEIGQLFTTNAIAPVALARLFLDRIRPQGGVLAFMSSRLGSVGDNVEGGTELYRASKAALNSLTRGLAAELRDRPITVLSLHPGWVRTDMGGASAPLDVATSTRGLVDVVIGRRGSRRHVFLDYSGAEIPW</sequence>
<dbReference type="PRINTS" id="PR00081">
    <property type="entry name" value="GDHRDH"/>
</dbReference>
<dbReference type="SUPFAM" id="SSF51735">
    <property type="entry name" value="NAD(P)-binding Rossmann-fold domains"/>
    <property type="match status" value="1"/>
</dbReference>
<dbReference type="PANTHER" id="PTHR45458:SF1">
    <property type="entry name" value="SHORT CHAIN DEHYDROGENASE"/>
    <property type="match status" value="1"/>
</dbReference>
<dbReference type="PANTHER" id="PTHR45458">
    <property type="entry name" value="SHORT-CHAIN DEHYDROGENASE/REDUCTASE SDR"/>
    <property type="match status" value="1"/>
</dbReference>
<evidence type="ECO:0000313" key="1">
    <source>
        <dbReference type="EMBL" id="OIQ93313.1"/>
    </source>
</evidence>
<name>A0A1J5RC16_9ZZZZ</name>
<proteinExistence type="predicted"/>
<dbReference type="InterPro" id="IPR002347">
    <property type="entry name" value="SDR_fam"/>
</dbReference>
<dbReference type="EMBL" id="MLJW01000210">
    <property type="protein sequence ID" value="OIQ93313.1"/>
    <property type="molecule type" value="Genomic_DNA"/>
</dbReference>
<dbReference type="GO" id="GO:0016616">
    <property type="term" value="F:oxidoreductase activity, acting on the CH-OH group of donors, NAD or NADP as acceptor"/>
    <property type="evidence" value="ECO:0007669"/>
    <property type="project" value="TreeGrafter"/>
</dbReference>
<comment type="caution">
    <text evidence="1">The sequence shown here is derived from an EMBL/GenBank/DDBJ whole genome shotgun (WGS) entry which is preliminary data.</text>
</comment>
<dbReference type="Pfam" id="PF00106">
    <property type="entry name" value="adh_short"/>
    <property type="match status" value="1"/>
</dbReference>
<dbReference type="CDD" id="cd05325">
    <property type="entry name" value="carb_red_sniffer_like_SDR_c"/>
    <property type="match status" value="1"/>
</dbReference>
<reference evidence="1" key="1">
    <citation type="submission" date="2016-10" db="EMBL/GenBank/DDBJ databases">
        <title>Sequence of Gallionella enrichment culture.</title>
        <authorList>
            <person name="Poehlein A."/>
            <person name="Muehling M."/>
            <person name="Daniel R."/>
        </authorList>
    </citation>
    <scope>NUCLEOTIDE SEQUENCE</scope>
</reference>
<accession>A0A1J5RC16</accession>
<dbReference type="InterPro" id="IPR052184">
    <property type="entry name" value="SDR_enzymes"/>
</dbReference>
<dbReference type="NCBIfam" id="NF006035">
    <property type="entry name" value="PRK08177.1"/>
    <property type="match status" value="1"/>
</dbReference>